<dbReference type="InterPro" id="IPR013324">
    <property type="entry name" value="RNA_pol_sigma_r3/r4-like"/>
</dbReference>
<evidence type="ECO:0000256" key="1">
    <source>
        <dbReference type="ARBA" id="ARBA00009350"/>
    </source>
</evidence>
<dbReference type="Gene3D" id="1.10.10.10">
    <property type="entry name" value="Winged helix-like DNA-binding domain superfamily/Winged helix DNA-binding domain"/>
    <property type="match status" value="1"/>
</dbReference>
<dbReference type="PATRIC" id="fig|36847.3.peg.3170"/>
<dbReference type="Pfam" id="PF02001">
    <property type="entry name" value="DUF134"/>
    <property type="match status" value="1"/>
</dbReference>
<dbReference type="PANTHER" id="PTHR37478">
    <property type="match status" value="1"/>
</dbReference>
<gene>
    <name evidence="2" type="ORF">CLNEO_27110</name>
</gene>
<organism evidence="2 3">
    <name type="scientific">Anaerotignum neopropionicum</name>
    <dbReference type="NCBI Taxonomy" id="36847"/>
    <lineage>
        <taxon>Bacteria</taxon>
        <taxon>Bacillati</taxon>
        <taxon>Bacillota</taxon>
        <taxon>Clostridia</taxon>
        <taxon>Lachnospirales</taxon>
        <taxon>Anaerotignaceae</taxon>
        <taxon>Anaerotignum</taxon>
    </lineage>
</organism>
<dbReference type="EMBL" id="LRVM01000013">
    <property type="protein sequence ID" value="KXL51855.1"/>
    <property type="molecule type" value="Genomic_DNA"/>
</dbReference>
<dbReference type="InterPro" id="IPR002852">
    <property type="entry name" value="UPF0251"/>
</dbReference>
<proteinExistence type="inferred from homology"/>
<reference evidence="2 3" key="1">
    <citation type="submission" date="2016-01" db="EMBL/GenBank/DDBJ databases">
        <title>Genome sequence of Clostridium neopropionicum X4, DSM-3847.</title>
        <authorList>
            <person name="Poehlein A."/>
            <person name="Beck M.H."/>
            <person name="Bengelsdorf F.R."/>
            <person name="Daniel R."/>
            <person name="Duerre P."/>
        </authorList>
    </citation>
    <scope>NUCLEOTIDE SEQUENCE [LARGE SCALE GENOMIC DNA]</scope>
    <source>
        <strain evidence="2 3">DSM-3847</strain>
    </source>
</reference>
<dbReference type="STRING" id="36847.CLNEO_27110"/>
<dbReference type="SUPFAM" id="SSF88659">
    <property type="entry name" value="Sigma3 and sigma4 domains of RNA polymerase sigma factors"/>
    <property type="match status" value="1"/>
</dbReference>
<dbReference type="RefSeq" id="WP_066090345.1">
    <property type="nucleotide sequence ID" value="NZ_LRVM01000013.1"/>
</dbReference>
<dbReference type="InterPro" id="IPR036388">
    <property type="entry name" value="WH-like_DNA-bd_sf"/>
</dbReference>
<dbReference type="Proteomes" id="UP000070539">
    <property type="component" value="Unassembled WGS sequence"/>
</dbReference>
<evidence type="ECO:0000313" key="3">
    <source>
        <dbReference type="Proteomes" id="UP000070539"/>
    </source>
</evidence>
<dbReference type="AlphaFoldDB" id="A0A136WBI2"/>
<sequence length="123" mass="13906">MARPRKCRKVCALPENYGFVPMKGYNPNNPVIMAVDEYETIRLIDLVGYTQEECAGQMHIARTTVQGIYNEARKKMADALVNGKVLYIEGGDFALCDGEKLPCGKKCEKFCCKKIKEMNTEEM</sequence>
<protein>
    <submittedName>
        <fullName evidence="2">Uncharacterized protein</fullName>
    </submittedName>
</protein>
<dbReference type="OrthoDB" id="280278at2"/>
<comment type="caution">
    <text evidence="2">The sequence shown here is derived from an EMBL/GenBank/DDBJ whole genome shotgun (WGS) entry which is preliminary data.</text>
</comment>
<evidence type="ECO:0000313" key="2">
    <source>
        <dbReference type="EMBL" id="KXL51855.1"/>
    </source>
</evidence>
<name>A0A136WBI2_9FIRM</name>
<keyword evidence="3" id="KW-1185">Reference proteome</keyword>
<dbReference type="PANTHER" id="PTHR37478:SF2">
    <property type="entry name" value="UPF0251 PROTEIN TK0562"/>
    <property type="match status" value="1"/>
</dbReference>
<comment type="similarity">
    <text evidence="1">Belongs to the UPF0251 family.</text>
</comment>
<accession>A0A136WBI2</accession>